<feature type="compositionally biased region" description="Polar residues" evidence="3">
    <location>
        <begin position="559"/>
        <end position="572"/>
    </location>
</feature>
<dbReference type="GO" id="GO:0006915">
    <property type="term" value="P:apoptotic process"/>
    <property type="evidence" value="ECO:0007669"/>
    <property type="project" value="UniProtKB-KW"/>
</dbReference>
<feature type="region of interest" description="Disordered" evidence="3">
    <location>
        <begin position="741"/>
        <end position="762"/>
    </location>
</feature>
<keyword evidence="5" id="KW-1185">Reference proteome</keyword>
<name>A0A286UFL1_9AGAM</name>
<dbReference type="GO" id="GO:0005634">
    <property type="term" value="C:nucleus"/>
    <property type="evidence" value="ECO:0007669"/>
    <property type="project" value="TreeGrafter"/>
</dbReference>
<evidence type="ECO:0000313" key="4">
    <source>
        <dbReference type="EMBL" id="PAV18367.1"/>
    </source>
</evidence>
<comment type="similarity">
    <text evidence="1">Belongs to the API5 family.</text>
</comment>
<evidence type="ECO:0000256" key="1">
    <source>
        <dbReference type="ARBA" id="ARBA00009515"/>
    </source>
</evidence>
<reference evidence="4 5" key="1">
    <citation type="journal article" date="2017" name="Mol. Ecol.">
        <title>Comparative and population genomic landscape of Phellinus noxius: A hypervariable fungus causing root rot in trees.</title>
        <authorList>
            <person name="Chung C.L."/>
            <person name="Lee T.J."/>
            <person name="Akiba M."/>
            <person name="Lee H.H."/>
            <person name="Kuo T.H."/>
            <person name="Liu D."/>
            <person name="Ke H.M."/>
            <person name="Yokoi T."/>
            <person name="Roa M.B."/>
            <person name="Lu M.J."/>
            <person name="Chang Y.Y."/>
            <person name="Ann P.J."/>
            <person name="Tsai J.N."/>
            <person name="Chen C.Y."/>
            <person name="Tzean S.S."/>
            <person name="Ota Y."/>
            <person name="Hattori T."/>
            <person name="Sahashi N."/>
            <person name="Liou R.F."/>
            <person name="Kikuchi T."/>
            <person name="Tsai I.J."/>
        </authorList>
    </citation>
    <scope>NUCLEOTIDE SEQUENCE [LARGE SCALE GENOMIC DNA]</scope>
    <source>
        <strain evidence="4 5">FFPRI411160</strain>
    </source>
</reference>
<dbReference type="InParanoid" id="A0A286UFL1"/>
<dbReference type="OrthoDB" id="19224at2759"/>
<organism evidence="4 5">
    <name type="scientific">Pyrrhoderma noxium</name>
    <dbReference type="NCBI Taxonomy" id="2282107"/>
    <lineage>
        <taxon>Eukaryota</taxon>
        <taxon>Fungi</taxon>
        <taxon>Dikarya</taxon>
        <taxon>Basidiomycota</taxon>
        <taxon>Agaricomycotina</taxon>
        <taxon>Agaricomycetes</taxon>
        <taxon>Hymenochaetales</taxon>
        <taxon>Hymenochaetaceae</taxon>
        <taxon>Pyrrhoderma</taxon>
    </lineage>
</organism>
<dbReference type="STRING" id="2282107.A0A286UFL1"/>
<dbReference type="Pfam" id="PF05918">
    <property type="entry name" value="API5"/>
    <property type="match status" value="1"/>
</dbReference>
<protein>
    <submittedName>
        <fullName evidence="4">Apoptosis inhibitor 5</fullName>
    </submittedName>
</protein>
<evidence type="ECO:0000256" key="3">
    <source>
        <dbReference type="SAM" id="MobiDB-lite"/>
    </source>
</evidence>
<evidence type="ECO:0000313" key="5">
    <source>
        <dbReference type="Proteomes" id="UP000217199"/>
    </source>
</evidence>
<feature type="compositionally biased region" description="Low complexity" evidence="3">
    <location>
        <begin position="741"/>
        <end position="756"/>
    </location>
</feature>
<feature type="region of interest" description="Disordered" evidence="3">
    <location>
        <begin position="519"/>
        <end position="700"/>
    </location>
</feature>
<comment type="caution">
    <text evidence="4">The sequence shown here is derived from an EMBL/GenBank/DDBJ whole genome shotgun (WGS) entry which is preliminary data.</text>
</comment>
<dbReference type="GO" id="GO:0043066">
    <property type="term" value="P:negative regulation of apoptotic process"/>
    <property type="evidence" value="ECO:0007669"/>
    <property type="project" value="TreeGrafter"/>
</dbReference>
<dbReference type="GO" id="GO:0003723">
    <property type="term" value="F:RNA binding"/>
    <property type="evidence" value="ECO:0007669"/>
    <property type="project" value="TreeGrafter"/>
</dbReference>
<dbReference type="PANTHER" id="PTHR12758">
    <property type="entry name" value="APOPTOSIS INHIBITOR 5-RELATED"/>
    <property type="match status" value="1"/>
</dbReference>
<evidence type="ECO:0000256" key="2">
    <source>
        <dbReference type="ARBA" id="ARBA00022703"/>
    </source>
</evidence>
<dbReference type="PANTHER" id="PTHR12758:SF19">
    <property type="entry name" value="APOPTOSIS INHIBITOR 5"/>
    <property type="match status" value="1"/>
</dbReference>
<feature type="compositionally biased region" description="Basic and acidic residues" evidence="3">
    <location>
        <begin position="636"/>
        <end position="648"/>
    </location>
</feature>
<dbReference type="EMBL" id="NBII01000005">
    <property type="protein sequence ID" value="PAV18367.1"/>
    <property type="molecule type" value="Genomic_DNA"/>
</dbReference>
<dbReference type="Proteomes" id="UP000217199">
    <property type="component" value="Unassembled WGS sequence"/>
</dbReference>
<feature type="compositionally biased region" description="Basic and acidic residues" evidence="3">
    <location>
        <begin position="530"/>
        <end position="552"/>
    </location>
</feature>
<feature type="compositionally biased region" description="Polar residues" evidence="3">
    <location>
        <begin position="785"/>
        <end position="795"/>
    </location>
</feature>
<dbReference type="InterPro" id="IPR008383">
    <property type="entry name" value="API5"/>
</dbReference>
<gene>
    <name evidence="4" type="ORF">PNOK_0520900</name>
</gene>
<accession>A0A286UFL1</accession>
<feature type="region of interest" description="Disordered" evidence="3">
    <location>
        <begin position="781"/>
        <end position="858"/>
    </location>
</feature>
<dbReference type="InterPro" id="IPR016024">
    <property type="entry name" value="ARM-type_fold"/>
</dbReference>
<dbReference type="SUPFAM" id="SSF48371">
    <property type="entry name" value="ARM repeat"/>
    <property type="match status" value="1"/>
</dbReference>
<dbReference type="AlphaFoldDB" id="A0A286UFL1"/>
<proteinExistence type="inferred from homology"/>
<sequence length="858" mass="93323">MSTFQYPPPVITSNSDYSLLREQFRRLERTPDRKSPQRRDLFKLLISLVQSPDAAKKKLVTERVKDYFPDFRDLQEAAINAIYDICEDQEQSIRIAGYNAITSISIADPTWIVRNVDVLVQLLQSDEDVEVTVVKKQLQQHVDIDPRHTLQVLCDQCIFESEGKMDTDEVNLRTRLRGLVLQFLDEKLRGCILRVVKEKDVESILLKGMIGTIPYASPSELQIIVKNILTQLPSLGGGPSEAGNSVLLALLQSASPHILSSTTLSTSPSATYLLNVLSLASDITAPSSSQLAPRSIPSAPASMRQPVMHSPADALILLRFFKERDILRKLPEGSEELTVKFVEIVFSAYESASLISGSLKAKKEAQSILGEVAESLLEALVKSLSHQSEQQKKLILCLKILQAIHQGGDISRITDPSLVDENEFSHWLSELQKTLLDQHIPKESLNVDIKEVMDSLLGLIRKILGDIALLKTKTTNLGTQSISNSRPISTIGSSEARLSDRGPVLGPKAGQVQLHAQVQRQQKALPSRRHVVDERNREQQRRLIEEQRERARTQRQVAIPQNQNRPWSQGTIPTGPRGERRLFPTNGDKTTEGHGPVSGSTLSVRGAAGRANGDDTMDVDSSVYDISNEKNNNVAMDDKPEAEGEPARKRVKSGNLSAPGSVAANGDLSGNHLTTEGPSLLSRLSPGGIPGASRSENTATRLTSRIGVPSTPSAVGMGTDNHLVREGVTSTTSSIPSLISRLSSSASSSPAHTSTRPISVNGGLERNHITNVIRPSIIVSGKGSRASNIDSNGSATRDGGEEIKIRGAAAVSSSDPKSEKASGSFGMRLMDRLQMDANAKAAGDGDGNGQRKRKLDRR</sequence>
<keyword evidence="2" id="KW-0053">Apoptosis</keyword>